<evidence type="ECO:0000313" key="3">
    <source>
        <dbReference type="Proteomes" id="UP000320176"/>
    </source>
</evidence>
<dbReference type="PROSITE" id="PS51257">
    <property type="entry name" value="PROKAR_LIPOPROTEIN"/>
    <property type="match status" value="1"/>
</dbReference>
<reference evidence="2 3" key="1">
    <citation type="submission" date="2019-02" db="EMBL/GenBank/DDBJ databases">
        <title>Deep-cultivation of Planctomycetes and their phenomic and genomic characterization uncovers novel biology.</title>
        <authorList>
            <person name="Wiegand S."/>
            <person name="Jogler M."/>
            <person name="Boedeker C."/>
            <person name="Pinto D."/>
            <person name="Vollmers J."/>
            <person name="Rivas-Marin E."/>
            <person name="Kohn T."/>
            <person name="Peeters S.H."/>
            <person name="Heuer A."/>
            <person name="Rast P."/>
            <person name="Oberbeckmann S."/>
            <person name="Bunk B."/>
            <person name="Jeske O."/>
            <person name="Meyerdierks A."/>
            <person name="Storesund J.E."/>
            <person name="Kallscheuer N."/>
            <person name="Luecker S."/>
            <person name="Lage O.M."/>
            <person name="Pohl T."/>
            <person name="Merkel B.J."/>
            <person name="Hornburger P."/>
            <person name="Mueller R.-W."/>
            <person name="Bruemmer F."/>
            <person name="Labrenz M."/>
            <person name="Spormann A.M."/>
            <person name="Op Den Camp H."/>
            <person name="Overmann J."/>
            <person name="Amann R."/>
            <person name="Jetten M.S.M."/>
            <person name="Mascher T."/>
            <person name="Medema M.H."/>
            <person name="Devos D.P."/>
            <person name="Kaster A.-K."/>
            <person name="Ovreas L."/>
            <person name="Rohde M."/>
            <person name="Galperin M.Y."/>
            <person name="Jogler C."/>
        </authorList>
    </citation>
    <scope>NUCLEOTIDE SEQUENCE [LARGE SCALE GENOMIC DNA]</scope>
    <source>
        <strain evidence="2 3">Pla52n</strain>
    </source>
</reference>
<accession>A0A5C6ASB1</accession>
<dbReference type="PANTHER" id="PTHR37946:SF1">
    <property type="entry name" value="SLL1969 PROTEIN"/>
    <property type="match status" value="1"/>
</dbReference>
<keyword evidence="3" id="KW-1185">Reference proteome</keyword>
<dbReference type="Pfam" id="PF12697">
    <property type="entry name" value="Abhydrolase_6"/>
    <property type="match status" value="1"/>
</dbReference>
<dbReference type="Proteomes" id="UP000320176">
    <property type="component" value="Unassembled WGS sequence"/>
</dbReference>
<evidence type="ECO:0000259" key="1">
    <source>
        <dbReference type="Pfam" id="PF12697"/>
    </source>
</evidence>
<sequence length="609" mass="67317">MKDHISFLFSKRKAITSLRIGAVLLVVVLLASSGCQSGKSFYRPASTISLASLGPNESTSHGRGFNEAAKAYANAVKLDINQSSDCLAGYFECVKLVWPQIVAESSDPGSATNQKAKQLYDSALGKLVESAIRFERFDPIRGVLISGRASDQRWLPVRYQGFPWEPQDFAVMDVVGECRLTGDAPIQQQSGMGVPLLVRSARTLPFEIPDPVFSATAVVHPVFTGRAEEFILDLINPLMIRELSIQVEPPSQLEIASYWRSVPIAFNLSAPYAFLETTKGEHGVERLLRPAKHDATEFGLRMAEPFQTGKIPVIFIHGLASSETAWHPMLNEIRTHPDLVAKFQFWTFVYRTSLTFPEAAAVLRAELAKLRNHYDPLRRDRSLDQTVLVGHSMGGLLAKLQVTTSTNQIENAIFTDGLEQVELPAEVKAKVKSMVTFQPSEEVARVIFIGTPHQGSRLADGSLGQVASRLAKLPQDALSDSEQILQNSVGIRNPAYKRIPKSVDLLRSDDPVLAAVFRLPVADGVHLHSIIGTGHKTLIKREPTDGVVPVSSARHPGTDTELLIDANHYLHTHIETINEVIRILRLHRDDEVVRDQPPRCEPLHKRSDC</sequence>
<dbReference type="InterPro" id="IPR029058">
    <property type="entry name" value="AB_hydrolase_fold"/>
</dbReference>
<dbReference type="SUPFAM" id="SSF53474">
    <property type="entry name" value="alpha/beta-Hydrolases"/>
    <property type="match status" value="1"/>
</dbReference>
<gene>
    <name evidence="2" type="ORF">Pla52n_40210</name>
</gene>
<evidence type="ECO:0000313" key="2">
    <source>
        <dbReference type="EMBL" id="TWU02933.1"/>
    </source>
</evidence>
<protein>
    <submittedName>
        <fullName evidence="2">PGAP1-like protein</fullName>
    </submittedName>
</protein>
<comment type="caution">
    <text evidence="2">The sequence shown here is derived from an EMBL/GenBank/DDBJ whole genome shotgun (WGS) entry which is preliminary data.</text>
</comment>
<dbReference type="InterPro" id="IPR000073">
    <property type="entry name" value="AB_hydrolase_1"/>
</dbReference>
<feature type="domain" description="AB hydrolase-1" evidence="1">
    <location>
        <begin position="313"/>
        <end position="547"/>
    </location>
</feature>
<dbReference type="Gene3D" id="3.40.50.1820">
    <property type="entry name" value="alpha/beta hydrolase"/>
    <property type="match status" value="1"/>
</dbReference>
<dbReference type="PANTHER" id="PTHR37946">
    <property type="entry name" value="SLL1969 PROTEIN"/>
    <property type="match status" value="1"/>
</dbReference>
<organism evidence="2 3">
    <name type="scientific">Stieleria varia</name>
    <dbReference type="NCBI Taxonomy" id="2528005"/>
    <lineage>
        <taxon>Bacteria</taxon>
        <taxon>Pseudomonadati</taxon>
        <taxon>Planctomycetota</taxon>
        <taxon>Planctomycetia</taxon>
        <taxon>Pirellulales</taxon>
        <taxon>Pirellulaceae</taxon>
        <taxon>Stieleria</taxon>
    </lineage>
</organism>
<name>A0A5C6ASB1_9BACT</name>
<dbReference type="EMBL" id="SJPN01000004">
    <property type="protein sequence ID" value="TWU02933.1"/>
    <property type="molecule type" value="Genomic_DNA"/>
</dbReference>
<proteinExistence type="predicted"/>
<dbReference type="AlphaFoldDB" id="A0A5C6ASB1"/>